<dbReference type="Proteomes" id="UP001232584">
    <property type="component" value="Unassembled WGS sequence"/>
</dbReference>
<evidence type="ECO:0000313" key="2">
    <source>
        <dbReference type="Proteomes" id="UP001232584"/>
    </source>
</evidence>
<evidence type="ECO:0000313" key="1">
    <source>
        <dbReference type="EMBL" id="MDQ0557671.1"/>
    </source>
</evidence>
<sequence length="69" mass="8091">MCIYYYNSINYNNTTVNDETYFILKQIFESINNDNLNNAQSLTKKLINQEMKKGNTNIGFLEEALNNLM</sequence>
<name>A0ABU0N3D1_9FIRM</name>
<protein>
    <submittedName>
        <fullName evidence="1">Uncharacterized protein</fullName>
    </submittedName>
</protein>
<accession>A0ABU0N3D1</accession>
<comment type="caution">
    <text evidence="1">The sequence shown here is derived from an EMBL/GenBank/DDBJ whole genome shotgun (WGS) entry which is preliminary data.</text>
</comment>
<proteinExistence type="predicted"/>
<reference evidence="1 2" key="1">
    <citation type="submission" date="2023-07" db="EMBL/GenBank/DDBJ databases">
        <title>Genomic Encyclopedia of Type Strains, Phase IV (KMG-IV): sequencing the most valuable type-strain genomes for metagenomic binning, comparative biology and taxonomic classification.</title>
        <authorList>
            <person name="Goeker M."/>
        </authorList>
    </citation>
    <scope>NUCLEOTIDE SEQUENCE [LARGE SCALE GENOMIC DNA]</scope>
    <source>
        <strain evidence="1 2">DSM 15049</strain>
    </source>
</reference>
<dbReference type="EMBL" id="JAUSWG010000013">
    <property type="protein sequence ID" value="MDQ0557671.1"/>
    <property type="molecule type" value="Genomic_DNA"/>
</dbReference>
<organism evidence="1 2">
    <name type="scientific">Paraclostridium ghonii</name>
    <dbReference type="NCBI Taxonomy" id="29358"/>
    <lineage>
        <taxon>Bacteria</taxon>
        <taxon>Bacillati</taxon>
        <taxon>Bacillota</taxon>
        <taxon>Clostridia</taxon>
        <taxon>Peptostreptococcales</taxon>
        <taxon>Peptostreptococcaceae</taxon>
        <taxon>Paraclostridium</taxon>
    </lineage>
</organism>
<keyword evidence="2" id="KW-1185">Reference proteome</keyword>
<gene>
    <name evidence="1" type="ORF">QOZ92_002806</name>
</gene>
<dbReference type="RefSeq" id="WP_307509019.1">
    <property type="nucleotide sequence ID" value="NZ_BAAACE010000028.1"/>
</dbReference>